<dbReference type="Proteomes" id="UP001168098">
    <property type="component" value="Unassembled WGS sequence"/>
</dbReference>
<dbReference type="PANTHER" id="PTHR12542">
    <property type="entry name" value="EXOCYST COMPLEX PROTEIN EXO70"/>
    <property type="match status" value="1"/>
</dbReference>
<evidence type="ECO:0000259" key="5">
    <source>
        <dbReference type="Pfam" id="PF03081"/>
    </source>
</evidence>
<dbReference type="InterPro" id="IPR046364">
    <property type="entry name" value="Exo70_C"/>
</dbReference>
<feature type="region of interest" description="Disordered" evidence="4">
    <location>
        <begin position="600"/>
        <end position="629"/>
    </location>
</feature>
<dbReference type="Gene3D" id="1.20.1280.170">
    <property type="entry name" value="Exocyst complex component Exo70"/>
    <property type="match status" value="1"/>
</dbReference>
<dbReference type="PANTHER" id="PTHR12542:SF26">
    <property type="entry name" value="EXOCYST SUBUNIT EXO70 FAMILY PROTEIN"/>
    <property type="match status" value="1"/>
</dbReference>
<feature type="domain" description="Exocyst complex subunit Exo70 C-terminal" evidence="5">
    <location>
        <begin position="232"/>
        <end position="595"/>
    </location>
</feature>
<proteinExistence type="inferred from homology"/>
<dbReference type="Pfam" id="PF20669">
    <property type="entry name" value="Exo70_N"/>
    <property type="match status" value="1"/>
</dbReference>
<evidence type="ECO:0000313" key="7">
    <source>
        <dbReference type="Proteomes" id="UP001168098"/>
    </source>
</evidence>
<name>A0AA38Z8R3_VITRO</name>
<organism evidence="6 7">
    <name type="scientific">Vitis rotundifolia</name>
    <name type="common">Muscadine grape</name>
    <dbReference type="NCBI Taxonomy" id="103349"/>
    <lineage>
        <taxon>Eukaryota</taxon>
        <taxon>Viridiplantae</taxon>
        <taxon>Streptophyta</taxon>
        <taxon>Embryophyta</taxon>
        <taxon>Tracheophyta</taxon>
        <taxon>Spermatophyta</taxon>
        <taxon>Magnoliopsida</taxon>
        <taxon>eudicotyledons</taxon>
        <taxon>Gunneridae</taxon>
        <taxon>Pentapetalae</taxon>
        <taxon>rosids</taxon>
        <taxon>Vitales</taxon>
        <taxon>Vitaceae</taxon>
        <taxon>Viteae</taxon>
        <taxon>Vitis</taxon>
    </lineage>
</organism>
<evidence type="ECO:0000313" key="6">
    <source>
        <dbReference type="EMBL" id="KAJ9684102.1"/>
    </source>
</evidence>
<feature type="compositionally biased region" description="Low complexity" evidence="4">
    <location>
        <begin position="603"/>
        <end position="615"/>
    </location>
</feature>
<dbReference type="EMBL" id="JARBHA010000013">
    <property type="protein sequence ID" value="KAJ9684102.1"/>
    <property type="molecule type" value="Genomic_DNA"/>
</dbReference>
<evidence type="ECO:0000256" key="4">
    <source>
        <dbReference type="SAM" id="MobiDB-lite"/>
    </source>
</evidence>
<dbReference type="InterPro" id="IPR004140">
    <property type="entry name" value="Exo70"/>
</dbReference>
<comment type="function">
    <text evidence="3">Component of the exocyst complex.</text>
</comment>
<protein>
    <recommendedName>
        <fullName evidence="3">Exocyst subunit Exo70 family protein</fullName>
    </recommendedName>
</protein>
<dbReference type="Pfam" id="PF03081">
    <property type="entry name" value="Exo70_C"/>
    <property type="match status" value="1"/>
</dbReference>
<dbReference type="GO" id="GO:0015031">
    <property type="term" value="P:protein transport"/>
    <property type="evidence" value="ECO:0007669"/>
    <property type="project" value="UniProtKB-KW"/>
</dbReference>
<comment type="similarity">
    <text evidence="1 3">Belongs to the EXO70 family.</text>
</comment>
<dbReference type="GO" id="GO:0000145">
    <property type="term" value="C:exocyst"/>
    <property type="evidence" value="ECO:0007669"/>
    <property type="project" value="InterPro"/>
</dbReference>
<feature type="compositionally biased region" description="Basic residues" evidence="4">
    <location>
        <begin position="619"/>
        <end position="629"/>
    </location>
</feature>
<dbReference type="FunFam" id="1.20.1280.170:FF:000003">
    <property type="entry name" value="Exocyst subunit Exo70 family protein"/>
    <property type="match status" value="1"/>
</dbReference>
<dbReference type="SUPFAM" id="SSF74788">
    <property type="entry name" value="Cullin repeat-like"/>
    <property type="match status" value="1"/>
</dbReference>
<dbReference type="GO" id="GO:0005546">
    <property type="term" value="F:phosphatidylinositol-4,5-bisphosphate binding"/>
    <property type="evidence" value="ECO:0007669"/>
    <property type="project" value="InterPro"/>
</dbReference>
<dbReference type="GO" id="GO:0006887">
    <property type="term" value="P:exocytosis"/>
    <property type="evidence" value="ECO:0007669"/>
    <property type="project" value="UniProtKB-KW"/>
</dbReference>
<evidence type="ECO:0000256" key="2">
    <source>
        <dbReference type="ARBA" id="ARBA00022448"/>
    </source>
</evidence>
<gene>
    <name evidence="6" type="ORF">PVL29_016545</name>
</gene>
<accession>A0AA38Z8R3</accession>
<keyword evidence="2 3" id="KW-0813">Transport</keyword>
<reference evidence="6 7" key="1">
    <citation type="journal article" date="2023" name="BMC Biotechnol.">
        <title>Vitis rotundifolia cv Carlos genome sequencing.</title>
        <authorList>
            <person name="Huff M."/>
            <person name="Hulse-Kemp A."/>
            <person name="Scheffler B."/>
            <person name="Youngblood R."/>
            <person name="Simpson S."/>
            <person name="Babiker E."/>
            <person name="Staton M."/>
        </authorList>
    </citation>
    <scope>NUCLEOTIDE SEQUENCE [LARGE SCALE GENOMIC DNA]</scope>
    <source>
        <tissue evidence="6">Leaf</tissue>
    </source>
</reference>
<sequence length="629" mass="70756">MATLFIESSKASSASSFSVHQKISLPRHAAFSEYMMEESVDHAHAIITKWDTKSPTSLFHENRKEGREFLKCVKDLRTAMHFFLSQKSASGKLVLAQQLMQIAMKKLEKEFFEILSANRDRLDPDSVRSYVSGRSSNSDDDQYQCDVGSDEEINVAGESISEVERVSALAMYDLKAIADCMIGSGYGKECVKIYKIIRKSIVDEGLYRIGIERNSSSQISKMDFEALKHKIKHWLSAVRIAVKALFNGERVLCDHVFSASDSIRESSFAEITREGAINLFKFPELVARTKRSSPHKIFCCLDLYEAISDLLPEIELIFSFESTSAVRLQVSSSLHKLSEAVRATVSEFESVVQKDSSKTLVTGGGIHPLTESAMNYISSLANYSGVLSEILADWPLPVQSPFPESYFDSPKSIDNPPSAMALRLAWLILVLLCRLDCKAALYKDIGLSYLFLANNLHFVLEKVRTSNLRYLMGEEWISKHEKKVKQYSASYEVMGWTKVFSSLPENNSQAPMSPEDVKECFGRFNLAFEEAYRKQTSWVVQDRKLRDDIKVSIAKKLVPTYGEFYKKYLGMLDGERNLEVLVRFSPDDLGNYLSDLFHGTATSGSSSSSSSSSSSQKSGRARRNHTHTK</sequence>
<comment type="caution">
    <text evidence="6">The sequence shown here is derived from an EMBL/GenBank/DDBJ whole genome shotgun (WGS) entry which is preliminary data.</text>
</comment>
<evidence type="ECO:0000256" key="1">
    <source>
        <dbReference type="ARBA" id="ARBA00006756"/>
    </source>
</evidence>
<evidence type="ECO:0000256" key="3">
    <source>
        <dbReference type="RuleBase" id="RU365026"/>
    </source>
</evidence>
<keyword evidence="3" id="KW-0268">Exocytosis</keyword>
<keyword evidence="3" id="KW-0653">Protein transport</keyword>
<keyword evidence="7" id="KW-1185">Reference proteome</keyword>
<dbReference type="InterPro" id="IPR016159">
    <property type="entry name" value="Cullin_repeat-like_dom_sf"/>
</dbReference>
<dbReference type="AlphaFoldDB" id="A0AA38Z8R3"/>